<gene>
    <name evidence="1" type="ORF">HPB49_023110</name>
</gene>
<dbReference type="EMBL" id="CM023480">
    <property type="protein sequence ID" value="KAH7971381.1"/>
    <property type="molecule type" value="Genomic_DNA"/>
</dbReference>
<evidence type="ECO:0000313" key="2">
    <source>
        <dbReference type="Proteomes" id="UP000821865"/>
    </source>
</evidence>
<evidence type="ECO:0000313" key="1">
    <source>
        <dbReference type="EMBL" id="KAH7971381.1"/>
    </source>
</evidence>
<organism evidence="1 2">
    <name type="scientific">Dermacentor silvarum</name>
    <name type="common">Tick</name>
    <dbReference type="NCBI Taxonomy" id="543639"/>
    <lineage>
        <taxon>Eukaryota</taxon>
        <taxon>Metazoa</taxon>
        <taxon>Ecdysozoa</taxon>
        <taxon>Arthropoda</taxon>
        <taxon>Chelicerata</taxon>
        <taxon>Arachnida</taxon>
        <taxon>Acari</taxon>
        <taxon>Parasitiformes</taxon>
        <taxon>Ixodida</taxon>
        <taxon>Ixodoidea</taxon>
        <taxon>Ixodidae</taxon>
        <taxon>Rhipicephalinae</taxon>
        <taxon>Dermacentor</taxon>
    </lineage>
</organism>
<accession>A0ACB8DL39</accession>
<name>A0ACB8DL39_DERSI</name>
<keyword evidence="2" id="KW-1185">Reference proteome</keyword>
<reference evidence="1" key="1">
    <citation type="submission" date="2020-05" db="EMBL/GenBank/DDBJ databases">
        <title>Large-scale comparative analyses of tick genomes elucidate their genetic diversity and vector capacities.</title>
        <authorList>
            <person name="Jia N."/>
            <person name="Wang J."/>
            <person name="Shi W."/>
            <person name="Du L."/>
            <person name="Sun Y."/>
            <person name="Zhan W."/>
            <person name="Jiang J."/>
            <person name="Wang Q."/>
            <person name="Zhang B."/>
            <person name="Ji P."/>
            <person name="Sakyi L.B."/>
            <person name="Cui X."/>
            <person name="Yuan T."/>
            <person name="Jiang B."/>
            <person name="Yang W."/>
            <person name="Lam T.T.-Y."/>
            <person name="Chang Q."/>
            <person name="Ding S."/>
            <person name="Wang X."/>
            <person name="Zhu J."/>
            <person name="Ruan X."/>
            <person name="Zhao L."/>
            <person name="Wei J."/>
            <person name="Que T."/>
            <person name="Du C."/>
            <person name="Cheng J."/>
            <person name="Dai P."/>
            <person name="Han X."/>
            <person name="Huang E."/>
            <person name="Gao Y."/>
            <person name="Liu J."/>
            <person name="Shao H."/>
            <person name="Ye R."/>
            <person name="Li L."/>
            <person name="Wei W."/>
            <person name="Wang X."/>
            <person name="Wang C."/>
            <person name="Yang T."/>
            <person name="Huo Q."/>
            <person name="Li W."/>
            <person name="Guo W."/>
            <person name="Chen H."/>
            <person name="Zhou L."/>
            <person name="Ni X."/>
            <person name="Tian J."/>
            <person name="Zhou Y."/>
            <person name="Sheng Y."/>
            <person name="Liu T."/>
            <person name="Pan Y."/>
            <person name="Xia L."/>
            <person name="Li J."/>
            <person name="Zhao F."/>
            <person name="Cao W."/>
        </authorList>
    </citation>
    <scope>NUCLEOTIDE SEQUENCE</scope>
    <source>
        <strain evidence="1">Dsil-2018</strain>
    </source>
</reference>
<proteinExistence type="predicted"/>
<dbReference type="Proteomes" id="UP000821865">
    <property type="component" value="Chromosome 11"/>
</dbReference>
<comment type="caution">
    <text evidence="1">The sequence shown here is derived from an EMBL/GenBank/DDBJ whole genome shotgun (WGS) entry which is preliminary data.</text>
</comment>
<sequence length="193" mass="20630">MGHYPGQRLERYHVDDGPENQLESSDTTAAGANMASEQLQQDATAASLQSGGTDNATESSKLLDADASMTNADDNSSQVAAVIPVSKPFSVLATENAPGKNRSQDTMTGRPTSGNLKPLAADDAHSAVGTGHDKTAQDIFAEMYRHKELLGNDEVCTCDETQASHLVEVFVEARELQPPKKQKGMMIKWTPLA</sequence>
<protein>
    <submittedName>
        <fullName evidence="1">Uncharacterized protein</fullName>
    </submittedName>
</protein>